<evidence type="ECO:0000313" key="7">
    <source>
        <dbReference type="EMBL" id="EMR04006.1"/>
    </source>
</evidence>
<keyword evidence="4 5" id="KW-0472">Membrane</keyword>
<protein>
    <submittedName>
        <fullName evidence="7">Inner membrane protein ybjJ</fullName>
    </submittedName>
</protein>
<dbReference type="CDD" id="cd17393">
    <property type="entry name" value="MFS_MosC_like"/>
    <property type="match status" value="1"/>
</dbReference>
<sequence>MELKTRQRLALSALFFQSGLCFSTWASRIPDIKEAFAFSDSELGSLLLIRPLGALFALPISGYVVDAFGSRRAATVGIIGFSISLVMLGLAPSVPLLGASILFFGMFANLLNISVNAQALVVQQHFGRVIMASFHGLWSLAGFCGAGIGALMLYLQVPVVNHFMLISLSVIILLLLSVRHLSRESGAGGSKKLVLKRPDRHLLILASIAFCGLICEGCMFDWSGVYFKQVIGAQEGMVAAGYMSFLGMMALGRFISDYFSNRYGSATIIRISGLLICLGLLTAVLYPSLLTGILGFFLVGAGTSSVIPLTYTEVGKNESFSPGIALAMVSTMGYVGFLLGPPLIGFIADLLSLRASFALVALVGLTITVIVSLNTKWFRQGAALPAGAPTSS</sequence>
<dbReference type="InterPro" id="IPR011701">
    <property type="entry name" value="MFS"/>
</dbReference>
<organism evidence="7 8">
    <name type="scientific">Cesiribacter andamanensis AMV16</name>
    <dbReference type="NCBI Taxonomy" id="1279009"/>
    <lineage>
        <taxon>Bacteria</taxon>
        <taxon>Pseudomonadati</taxon>
        <taxon>Bacteroidota</taxon>
        <taxon>Cytophagia</taxon>
        <taxon>Cytophagales</taxon>
        <taxon>Cesiribacteraceae</taxon>
        <taxon>Cesiribacter</taxon>
    </lineage>
</organism>
<dbReference type="Pfam" id="PF07690">
    <property type="entry name" value="MFS_1"/>
    <property type="match status" value="1"/>
</dbReference>
<dbReference type="STRING" id="1279009.ADICEAN_00877"/>
<comment type="subcellular location">
    <subcellularLocation>
        <location evidence="1">Membrane</location>
        <topology evidence="1">Multi-pass membrane protein</topology>
    </subcellularLocation>
</comment>
<evidence type="ECO:0000259" key="6">
    <source>
        <dbReference type="PROSITE" id="PS50850"/>
    </source>
</evidence>
<feature type="transmembrane region" description="Helical" evidence="5">
    <location>
        <begin position="267"/>
        <end position="286"/>
    </location>
</feature>
<feature type="transmembrane region" description="Helical" evidence="5">
    <location>
        <begin position="292"/>
        <end position="311"/>
    </location>
</feature>
<accession>M7N9X1</accession>
<dbReference type="AlphaFoldDB" id="M7N9X1"/>
<feature type="transmembrane region" description="Helical" evidence="5">
    <location>
        <begin position="136"/>
        <end position="157"/>
    </location>
</feature>
<reference evidence="7 8" key="1">
    <citation type="journal article" date="2013" name="Genome Announc.">
        <title>Draft Genome Sequence of Cesiribacter andamanensis Strain AMV16T, Isolated from a Soil Sample from a Mud Volcano in the Andaman Islands, India.</title>
        <authorList>
            <person name="Shivaji S."/>
            <person name="Ara S."/>
            <person name="Begum Z."/>
            <person name="Srinivas T.N."/>
            <person name="Singh A."/>
            <person name="Kumar Pinnaka A."/>
        </authorList>
    </citation>
    <scope>NUCLEOTIDE SEQUENCE [LARGE SCALE GENOMIC DNA]</scope>
    <source>
        <strain evidence="7 8">AMV16</strain>
    </source>
</reference>
<proteinExistence type="predicted"/>
<keyword evidence="3 5" id="KW-1133">Transmembrane helix</keyword>
<dbReference type="InterPro" id="IPR051788">
    <property type="entry name" value="MFS_Transporter"/>
</dbReference>
<dbReference type="InterPro" id="IPR020846">
    <property type="entry name" value="MFS_dom"/>
</dbReference>
<evidence type="ECO:0000313" key="8">
    <source>
        <dbReference type="Proteomes" id="UP000011910"/>
    </source>
</evidence>
<dbReference type="PATRIC" id="fig|1279009.4.peg.888"/>
<feature type="transmembrane region" description="Helical" evidence="5">
    <location>
        <begin position="323"/>
        <end position="347"/>
    </location>
</feature>
<keyword evidence="2 5" id="KW-0812">Transmembrane</keyword>
<name>M7N9X1_9BACT</name>
<evidence type="ECO:0000256" key="1">
    <source>
        <dbReference type="ARBA" id="ARBA00004141"/>
    </source>
</evidence>
<dbReference type="PANTHER" id="PTHR23514:SF13">
    <property type="entry name" value="INNER MEMBRANE PROTEIN YBJJ"/>
    <property type="match status" value="1"/>
</dbReference>
<dbReference type="eggNOG" id="COG2814">
    <property type="taxonomic scope" value="Bacteria"/>
</dbReference>
<feature type="transmembrane region" description="Helical" evidence="5">
    <location>
        <begin position="353"/>
        <end position="373"/>
    </location>
</feature>
<dbReference type="PANTHER" id="PTHR23514">
    <property type="entry name" value="BYPASS OF STOP CODON PROTEIN 6"/>
    <property type="match status" value="1"/>
</dbReference>
<feature type="transmembrane region" description="Helical" evidence="5">
    <location>
        <begin position="72"/>
        <end position="90"/>
    </location>
</feature>
<dbReference type="EMBL" id="AODQ01000013">
    <property type="protein sequence ID" value="EMR04006.1"/>
    <property type="molecule type" value="Genomic_DNA"/>
</dbReference>
<evidence type="ECO:0000256" key="2">
    <source>
        <dbReference type="ARBA" id="ARBA00022692"/>
    </source>
</evidence>
<evidence type="ECO:0000256" key="4">
    <source>
        <dbReference type="ARBA" id="ARBA00023136"/>
    </source>
</evidence>
<dbReference type="SUPFAM" id="SSF103473">
    <property type="entry name" value="MFS general substrate transporter"/>
    <property type="match status" value="1"/>
</dbReference>
<keyword evidence="8" id="KW-1185">Reference proteome</keyword>
<feature type="transmembrane region" description="Helical" evidence="5">
    <location>
        <begin position="44"/>
        <end position="65"/>
    </location>
</feature>
<evidence type="ECO:0000256" key="5">
    <source>
        <dbReference type="SAM" id="Phobius"/>
    </source>
</evidence>
<feature type="transmembrane region" description="Helical" evidence="5">
    <location>
        <begin position="202"/>
        <end position="225"/>
    </location>
</feature>
<dbReference type="Gene3D" id="1.20.1250.20">
    <property type="entry name" value="MFS general substrate transporter like domains"/>
    <property type="match status" value="2"/>
</dbReference>
<gene>
    <name evidence="7" type="primary">ybjJ</name>
    <name evidence="7" type="ORF">ADICEAN_00877</name>
</gene>
<dbReference type="OrthoDB" id="9809599at2"/>
<dbReference type="GO" id="GO:0016020">
    <property type="term" value="C:membrane"/>
    <property type="evidence" value="ECO:0007669"/>
    <property type="project" value="UniProtKB-SubCell"/>
</dbReference>
<feature type="transmembrane region" description="Helical" evidence="5">
    <location>
        <begin position="237"/>
        <end position="255"/>
    </location>
</feature>
<feature type="domain" description="Major facilitator superfamily (MFS) profile" evidence="6">
    <location>
        <begin position="7"/>
        <end position="376"/>
    </location>
</feature>
<feature type="transmembrane region" description="Helical" evidence="5">
    <location>
        <begin position="163"/>
        <end position="181"/>
    </location>
</feature>
<comment type="caution">
    <text evidence="7">The sequence shown here is derived from an EMBL/GenBank/DDBJ whole genome shotgun (WGS) entry which is preliminary data.</text>
</comment>
<dbReference type="PROSITE" id="PS50850">
    <property type="entry name" value="MFS"/>
    <property type="match status" value="1"/>
</dbReference>
<dbReference type="InterPro" id="IPR036259">
    <property type="entry name" value="MFS_trans_sf"/>
</dbReference>
<evidence type="ECO:0000256" key="3">
    <source>
        <dbReference type="ARBA" id="ARBA00022989"/>
    </source>
</evidence>
<dbReference type="Proteomes" id="UP000011910">
    <property type="component" value="Unassembled WGS sequence"/>
</dbReference>
<dbReference type="RefSeq" id="WP_009194279.1">
    <property type="nucleotide sequence ID" value="NZ_AODQ01000013.1"/>
</dbReference>
<feature type="transmembrane region" description="Helical" evidence="5">
    <location>
        <begin position="96"/>
        <end position="115"/>
    </location>
</feature>
<dbReference type="GO" id="GO:0022857">
    <property type="term" value="F:transmembrane transporter activity"/>
    <property type="evidence" value="ECO:0007669"/>
    <property type="project" value="InterPro"/>
</dbReference>